<evidence type="ECO:0000313" key="4">
    <source>
        <dbReference type="Proteomes" id="UP000886874"/>
    </source>
</evidence>
<dbReference type="Proteomes" id="UP000886874">
    <property type="component" value="Unassembled WGS sequence"/>
</dbReference>
<gene>
    <name evidence="3" type="ORF">IAA67_00355</name>
</gene>
<evidence type="ECO:0000259" key="1">
    <source>
        <dbReference type="Pfam" id="PF06202"/>
    </source>
</evidence>
<accession>A0A9D0Z432</accession>
<dbReference type="GO" id="GO:0004135">
    <property type="term" value="F:amylo-alpha-1,6-glucosidase activity"/>
    <property type="evidence" value="ECO:0007669"/>
    <property type="project" value="InterPro"/>
</dbReference>
<dbReference type="SUPFAM" id="SSF48208">
    <property type="entry name" value="Six-hairpin glycosidases"/>
    <property type="match status" value="1"/>
</dbReference>
<proteinExistence type="predicted"/>
<dbReference type="EMBL" id="DVFN01000006">
    <property type="protein sequence ID" value="HIQ68774.1"/>
    <property type="molecule type" value="Genomic_DNA"/>
</dbReference>
<feature type="domain" description="Glycogen debranching enzyme bacterial and archaeal type N-terminal" evidence="2">
    <location>
        <begin position="20"/>
        <end position="221"/>
    </location>
</feature>
<dbReference type="InterPro" id="IPR008928">
    <property type="entry name" value="6-hairpin_glycosidase_sf"/>
</dbReference>
<protein>
    <submittedName>
        <fullName evidence="3">Glycogen debranching enzyme family protein</fullName>
    </submittedName>
</protein>
<dbReference type="Gene3D" id="1.50.10.10">
    <property type="match status" value="1"/>
</dbReference>
<dbReference type="InterPro" id="IPR010401">
    <property type="entry name" value="AGL/Gdb1"/>
</dbReference>
<dbReference type="Pfam" id="PF06202">
    <property type="entry name" value="GDE_C"/>
    <property type="match status" value="1"/>
</dbReference>
<name>A0A9D0Z432_9FIRM</name>
<comment type="caution">
    <text evidence="3">The sequence shown here is derived from an EMBL/GenBank/DDBJ whole genome shotgun (WGS) entry which is preliminary data.</text>
</comment>
<dbReference type="GO" id="GO:0005980">
    <property type="term" value="P:glycogen catabolic process"/>
    <property type="evidence" value="ECO:0007669"/>
    <property type="project" value="InterPro"/>
</dbReference>
<dbReference type="AlphaFoldDB" id="A0A9D0Z432"/>
<reference evidence="3" key="1">
    <citation type="submission" date="2020-10" db="EMBL/GenBank/DDBJ databases">
        <authorList>
            <person name="Gilroy R."/>
        </authorList>
    </citation>
    <scope>NUCLEOTIDE SEQUENCE</scope>
    <source>
        <strain evidence="3">ChiSjej2B20-13462</strain>
    </source>
</reference>
<dbReference type="Pfam" id="PF12439">
    <property type="entry name" value="GDE_N"/>
    <property type="match status" value="1"/>
</dbReference>
<dbReference type="InterPro" id="IPR032790">
    <property type="entry name" value="GDE_C"/>
</dbReference>
<dbReference type="InterPro" id="IPR024742">
    <property type="entry name" value="Glycogen_debranch_N"/>
</dbReference>
<sequence>MEFCFGKQDIASQAQGQAHCYLLTNGLGGFSSLTLTGCAARNDHAALMAAVHAPNVRCNVIHRLEERLTVGTREVCLSSQQLADGPDEEGWQYLNLVTVNGLPTWEFQAEGVVVEKALALEGNALALRYTVENRADRAASLAVTPWLQFAPKGKPLDPALRLTLEADHVAAGEHRLYWRTNGTVTGFPQRSQTYLYPYDSCDGRRPTGTALANHRVSLAVPAQRTAVLHITWSLDAAAEEAGDLLRRAAGRFQALEADCRCRDPLARQLSVSADAFIVRRDSTRSKTIVAGYPFFEDWGRDTMIALPGLTLSTGRFDDARQILRTFMAYESRGLMPNLFPEGKSEPAYNTADAALLFINCVYLYHRYTGDTDFLAEAYPVMARIVDWYRRGTDYGIHVDEDGLLCAGEGQWQVTWMDVRIDGFLPTPRHGKPVELNAYWYSALKILEDAARLLKKPAGDYGRWADQAQASFREKFYHPDGYLRDVISGGAADDQIRCNQIWALTMPFTMVEPDMAARVVDTVFRHLYTPVGLRTLSPEDPQFCPAYGGPQRQRDLAYHQGTVWPFPLGAYYLAYLRVHGGSAEARLRVRRQLRALGPALREGCVGFLPEIYDGANPTASRGCFAQAWSVGELLRVLEALEHNPEL</sequence>
<evidence type="ECO:0000313" key="3">
    <source>
        <dbReference type="EMBL" id="HIQ68774.1"/>
    </source>
</evidence>
<dbReference type="GO" id="GO:0004134">
    <property type="term" value="F:4-alpha-glucanotransferase activity"/>
    <property type="evidence" value="ECO:0007669"/>
    <property type="project" value="InterPro"/>
</dbReference>
<dbReference type="PANTHER" id="PTHR10569">
    <property type="entry name" value="GLYCOGEN DEBRANCHING ENZYME"/>
    <property type="match status" value="1"/>
</dbReference>
<dbReference type="InterPro" id="IPR012341">
    <property type="entry name" value="6hp_glycosidase-like_sf"/>
</dbReference>
<reference evidence="3" key="2">
    <citation type="journal article" date="2021" name="PeerJ">
        <title>Extensive microbial diversity within the chicken gut microbiome revealed by metagenomics and culture.</title>
        <authorList>
            <person name="Gilroy R."/>
            <person name="Ravi A."/>
            <person name="Getino M."/>
            <person name="Pursley I."/>
            <person name="Horton D.L."/>
            <person name="Alikhan N.F."/>
            <person name="Baker D."/>
            <person name="Gharbi K."/>
            <person name="Hall N."/>
            <person name="Watson M."/>
            <person name="Adriaenssens E.M."/>
            <person name="Foster-Nyarko E."/>
            <person name="Jarju S."/>
            <person name="Secka A."/>
            <person name="Antonio M."/>
            <person name="Oren A."/>
            <person name="Chaudhuri R.R."/>
            <person name="La Ragione R."/>
            <person name="Hildebrand F."/>
            <person name="Pallen M.J."/>
        </authorList>
    </citation>
    <scope>NUCLEOTIDE SEQUENCE</scope>
    <source>
        <strain evidence="3">ChiSjej2B20-13462</strain>
    </source>
</reference>
<feature type="domain" description="Glycogen debranching enzyme C-terminal" evidence="1">
    <location>
        <begin position="272"/>
        <end position="634"/>
    </location>
</feature>
<dbReference type="PANTHER" id="PTHR10569:SF2">
    <property type="entry name" value="GLYCOGEN DEBRANCHING ENZYME"/>
    <property type="match status" value="1"/>
</dbReference>
<evidence type="ECO:0000259" key="2">
    <source>
        <dbReference type="Pfam" id="PF12439"/>
    </source>
</evidence>
<organism evidence="3 4">
    <name type="scientific">Candidatus Avoscillospira stercorigallinarum</name>
    <dbReference type="NCBI Taxonomy" id="2840708"/>
    <lineage>
        <taxon>Bacteria</taxon>
        <taxon>Bacillati</taxon>
        <taxon>Bacillota</taxon>
        <taxon>Clostridia</taxon>
        <taxon>Eubacteriales</taxon>
        <taxon>Oscillospiraceae</taxon>
        <taxon>Oscillospiraceae incertae sedis</taxon>
        <taxon>Candidatus Avoscillospira</taxon>
    </lineage>
</organism>